<comment type="caution">
    <text evidence="9">The sequence shown here is derived from an EMBL/GenBank/DDBJ whole genome shotgun (WGS) entry which is preliminary data.</text>
</comment>
<evidence type="ECO:0000256" key="7">
    <source>
        <dbReference type="ARBA" id="ARBA00023235"/>
    </source>
</evidence>
<name>A0A916JVQ0_9MICO</name>
<evidence type="ECO:0000256" key="6">
    <source>
        <dbReference type="ARBA" id="ARBA00023136"/>
    </source>
</evidence>
<accession>A0A916JVQ0</accession>
<dbReference type="EMBL" id="CAJVAP010000010">
    <property type="protein sequence ID" value="CAG7608411.1"/>
    <property type="molecule type" value="Genomic_DNA"/>
</dbReference>
<evidence type="ECO:0000256" key="5">
    <source>
        <dbReference type="ARBA" id="ARBA00022989"/>
    </source>
</evidence>
<keyword evidence="5 8" id="KW-1133">Transmembrane helix</keyword>
<comment type="pathway">
    <text evidence="2">Carotenoid biosynthesis.</text>
</comment>
<feature type="transmembrane region" description="Helical" evidence="8">
    <location>
        <begin position="81"/>
        <end position="101"/>
    </location>
</feature>
<dbReference type="AlphaFoldDB" id="A0A916JVQ0"/>
<keyword evidence="3 8" id="KW-0812">Transmembrane</keyword>
<evidence type="ECO:0008006" key="11">
    <source>
        <dbReference type="Google" id="ProtNLM"/>
    </source>
</evidence>
<dbReference type="GO" id="GO:0016117">
    <property type="term" value="P:carotenoid biosynthetic process"/>
    <property type="evidence" value="ECO:0007669"/>
    <property type="project" value="UniProtKB-KW"/>
</dbReference>
<gene>
    <name evidence="9" type="ORF">LEUCIP111803_01113</name>
</gene>
<keyword evidence="6 8" id="KW-0472">Membrane</keyword>
<evidence type="ECO:0000256" key="1">
    <source>
        <dbReference type="ARBA" id="ARBA00004141"/>
    </source>
</evidence>
<feature type="transmembrane region" description="Helical" evidence="8">
    <location>
        <begin position="6"/>
        <end position="23"/>
    </location>
</feature>
<keyword evidence="10" id="KW-1185">Reference proteome</keyword>
<proteinExistence type="predicted"/>
<dbReference type="InterPro" id="IPR017825">
    <property type="entry name" value="Lycopene_cyclase_dom"/>
</dbReference>
<dbReference type="GO" id="GO:0016872">
    <property type="term" value="F:intramolecular lyase activity"/>
    <property type="evidence" value="ECO:0007669"/>
    <property type="project" value="InterPro"/>
</dbReference>
<evidence type="ECO:0000256" key="3">
    <source>
        <dbReference type="ARBA" id="ARBA00022692"/>
    </source>
</evidence>
<sequence>MGFVYLLLLLLGIACMLLLDRRFRLFFWHDPAVATLVTVLGVGLLLAWDAAGIAAGVFLRGAGEIASGIVLWPEMPLEEPVFLQFFVLCIMIVFTGSMRILRADAGRRDDEEGGS</sequence>
<protein>
    <recommendedName>
        <fullName evidence="11">Lycopene cyclase domain-containing protein</fullName>
    </recommendedName>
</protein>
<evidence type="ECO:0000313" key="10">
    <source>
        <dbReference type="Proteomes" id="UP000693892"/>
    </source>
</evidence>
<keyword evidence="7" id="KW-0413">Isomerase</keyword>
<keyword evidence="4" id="KW-0125">Carotenoid biosynthesis</keyword>
<evidence type="ECO:0000256" key="2">
    <source>
        <dbReference type="ARBA" id="ARBA00004829"/>
    </source>
</evidence>
<dbReference type="RefSeq" id="WP_218114779.1">
    <property type="nucleotide sequence ID" value="NZ_CAJVAP010000010.1"/>
</dbReference>
<organism evidence="9 10">
    <name type="scientific">Leucobacter soli</name>
    <dbReference type="NCBI Taxonomy" id="2812850"/>
    <lineage>
        <taxon>Bacteria</taxon>
        <taxon>Bacillati</taxon>
        <taxon>Actinomycetota</taxon>
        <taxon>Actinomycetes</taxon>
        <taxon>Micrococcales</taxon>
        <taxon>Microbacteriaceae</taxon>
        <taxon>Leucobacter</taxon>
    </lineage>
</organism>
<feature type="transmembrane region" description="Helical" evidence="8">
    <location>
        <begin position="35"/>
        <end position="61"/>
    </location>
</feature>
<dbReference type="GO" id="GO:0016020">
    <property type="term" value="C:membrane"/>
    <property type="evidence" value="ECO:0007669"/>
    <property type="project" value="UniProtKB-SubCell"/>
</dbReference>
<dbReference type="NCBIfam" id="TIGR03462">
    <property type="entry name" value="CarR_dom_SF"/>
    <property type="match status" value="1"/>
</dbReference>
<dbReference type="GO" id="GO:0045436">
    <property type="term" value="F:lycopene beta cyclase activity"/>
    <property type="evidence" value="ECO:0007669"/>
    <property type="project" value="UniProtKB-ARBA"/>
</dbReference>
<dbReference type="Proteomes" id="UP000693892">
    <property type="component" value="Unassembled WGS sequence"/>
</dbReference>
<evidence type="ECO:0000256" key="4">
    <source>
        <dbReference type="ARBA" id="ARBA00022746"/>
    </source>
</evidence>
<evidence type="ECO:0000313" key="9">
    <source>
        <dbReference type="EMBL" id="CAG7608411.1"/>
    </source>
</evidence>
<comment type="subcellular location">
    <subcellularLocation>
        <location evidence="1">Membrane</location>
        <topology evidence="1">Multi-pass membrane protein</topology>
    </subcellularLocation>
</comment>
<reference evidence="9" key="1">
    <citation type="submission" date="2021-06" db="EMBL/GenBank/DDBJ databases">
        <authorList>
            <person name="Criscuolo A."/>
        </authorList>
    </citation>
    <scope>NUCLEOTIDE SEQUENCE</scope>
    <source>
        <strain evidence="9">CIP111803</strain>
    </source>
</reference>
<evidence type="ECO:0000256" key="8">
    <source>
        <dbReference type="SAM" id="Phobius"/>
    </source>
</evidence>